<dbReference type="RefSeq" id="XP_067079837.1">
    <property type="nucleotide sequence ID" value="XM_067223736.1"/>
</dbReference>
<dbReference type="EMBL" id="CZPT02001054">
    <property type="protein sequence ID" value="SCU68737.1"/>
    <property type="molecule type" value="Genomic_DNA"/>
</dbReference>
<protein>
    <submittedName>
        <fullName evidence="1">Uncharacterized protein</fullName>
    </submittedName>
</protein>
<comment type="caution">
    <text evidence="1">The sequence shown here is derived from an EMBL/GenBank/DDBJ whole genome shotgun (WGS) entry which is preliminary data.</text>
</comment>
<dbReference type="Proteomes" id="UP000195570">
    <property type="component" value="Unassembled WGS sequence"/>
</dbReference>
<accession>A0A1G4I9L5</accession>
<keyword evidence="2" id="KW-1185">Reference proteome</keyword>
<dbReference type="VEuPathDB" id="TriTrypDB:TEOVI_000053900"/>
<reference evidence="1" key="1">
    <citation type="submission" date="2016-09" db="EMBL/GenBank/DDBJ databases">
        <authorList>
            <person name="Hebert L."/>
            <person name="Moumen B."/>
        </authorList>
    </citation>
    <scope>NUCLEOTIDE SEQUENCE [LARGE SCALE GENOMIC DNA]</scope>
    <source>
        <strain evidence="1">OVI</strain>
    </source>
</reference>
<organism evidence="1 2">
    <name type="scientific">Trypanosoma equiperdum</name>
    <dbReference type="NCBI Taxonomy" id="5694"/>
    <lineage>
        <taxon>Eukaryota</taxon>
        <taxon>Discoba</taxon>
        <taxon>Euglenozoa</taxon>
        <taxon>Kinetoplastea</taxon>
        <taxon>Metakinetoplastina</taxon>
        <taxon>Trypanosomatida</taxon>
        <taxon>Trypanosomatidae</taxon>
        <taxon>Trypanosoma</taxon>
    </lineage>
</organism>
<name>A0A1G4I9L5_TRYEQ</name>
<sequence>MPVFVVGVGTPIVGNASSVAWSLLSPATAPLLSASAANELPLKSPVLAITSIPPSNSKLPVSLPKDVLTVSVSLHLLAVAPWLASFLKAAVSLMFRLAAVFVHAWEKAAMHPAVGLLSAVASLLSCLMQ</sequence>
<gene>
    <name evidence="1" type="ORF">TEOVI_000053900</name>
</gene>
<evidence type="ECO:0000313" key="1">
    <source>
        <dbReference type="EMBL" id="SCU68737.1"/>
    </source>
</evidence>
<proteinExistence type="predicted"/>
<dbReference type="GeneID" id="92374479"/>
<evidence type="ECO:0000313" key="2">
    <source>
        <dbReference type="Proteomes" id="UP000195570"/>
    </source>
</evidence>
<dbReference type="AlphaFoldDB" id="A0A1G4I9L5"/>